<proteinExistence type="predicted"/>
<organism evidence="1 2">
    <name type="scientific">Candidatus Nitrosocosmicus oleophilus</name>
    <dbReference type="NCBI Taxonomy" id="1353260"/>
    <lineage>
        <taxon>Archaea</taxon>
        <taxon>Nitrososphaerota</taxon>
        <taxon>Nitrososphaeria</taxon>
        <taxon>Nitrososphaerales</taxon>
        <taxon>Nitrososphaeraceae</taxon>
        <taxon>Candidatus Nitrosocosmicus</taxon>
    </lineage>
</organism>
<keyword evidence="2" id="KW-1185">Reference proteome</keyword>
<evidence type="ECO:0000313" key="2">
    <source>
        <dbReference type="Proteomes" id="UP000058925"/>
    </source>
</evidence>
<evidence type="ECO:0008006" key="3">
    <source>
        <dbReference type="Google" id="ProtNLM"/>
    </source>
</evidence>
<dbReference type="Proteomes" id="UP000058925">
    <property type="component" value="Chromosome"/>
</dbReference>
<protein>
    <recommendedName>
        <fullName evidence="3">Intracellular proteinase inhibitor BsuPI domain-containing protein</fullName>
    </recommendedName>
</protein>
<dbReference type="AlphaFoldDB" id="A0A654LWS1"/>
<accession>A0A654LWS1</accession>
<sequence length="176" mass="18815">MRFHMQFCKAKQCIILPVLATIITFTLLSLPGLGNQYANSQSNETNSATNTTSTGVELKDIHPSPLYLKSGSKFQIIATVVNDSPSKITFTAGVCDSPLSAQFLNNVVIRYIQGCTATSPPFELEPGKEVSVAGPSSDTIYQALAAGQTTASATFHYQTESGQVTNITQPFVFTIG</sequence>
<reference evidence="2" key="1">
    <citation type="submission" date="2015-10" db="EMBL/GenBank/DDBJ databases">
        <title>Niche specialization of a soil ammonia-oxidizing archaeon, Candidatus Nitrosocosmicus oleophilus.</title>
        <authorList>
            <person name="Jung M.-Y."/>
            <person name="Rhee S.-K."/>
        </authorList>
    </citation>
    <scope>NUCLEOTIDE SEQUENCE [LARGE SCALE GENOMIC DNA]</scope>
    <source>
        <strain evidence="2">MY3</strain>
    </source>
</reference>
<dbReference type="KEGG" id="taa:NMY3_00667"/>
<evidence type="ECO:0000313" key="1">
    <source>
        <dbReference type="EMBL" id="ALI34876.1"/>
    </source>
</evidence>
<gene>
    <name evidence="1" type="ORF">NMY3_00667</name>
</gene>
<name>A0A654LWS1_9ARCH</name>
<dbReference type="EMBL" id="CP012850">
    <property type="protein sequence ID" value="ALI34876.1"/>
    <property type="molecule type" value="Genomic_DNA"/>
</dbReference>